<feature type="non-terminal residue" evidence="1">
    <location>
        <position position="1"/>
    </location>
</feature>
<accession>A0A851ETH4</accession>
<dbReference type="OrthoDB" id="6151406at2759"/>
<keyword evidence="2" id="KW-1185">Reference proteome</keyword>
<feature type="non-terminal residue" evidence="1">
    <location>
        <position position="82"/>
    </location>
</feature>
<dbReference type="EMBL" id="WEKX01002655">
    <property type="protein sequence ID" value="NWI85605.1"/>
    <property type="molecule type" value="Genomic_DNA"/>
</dbReference>
<evidence type="ECO:0000313" key="2">
    <source>
        <dbReference type="Proteomes" id="UP000633448"/>
    </source>
</evidence>
<dbReference type="AlphaFoldDB" id="A0A851ETH4"/>
<dbReference type="Gene3D" id="2.60.40.10">
    <property type="entry name" value="Immunoglobulins"/>
    <property type="match status" value="1"/>
</dbReference>
<dbReference type="InterPro" id="IPR036179">
    <property type="entry name" value="Ig-like_dom_sf"/>
</dbReference>
<dbReference type="Proteomes" id="UP000633448">
    <property type="component" value="Unassembled WGS sequence"/>
</dbReference>
<evidence type="ECO:0000313" key="1">
    <source>
        <dbReference type="EMBL" id="NWI85605.1"/>
    </source>
</evidence>
<comment type="caution">
    <text evidence="1">The sequence shown here is derived from an EMBL/GenBank/DDBJ whole genome shotgun (WGS) entry which is preliminary data.</text>
</comment>
<dbReference type="InterPro" id="IPR013783">
    <property type="entry name" value="Ig-like_fold"/>
</dbReference>
<name>A0A851ETH4_PITSO</name>
<organism evidence="1 2">
    <name type="scientific">Pitta sordida</name>
    <name type="common">Hooded pitta</name>
    <dbReference type="NCBI Taxonomy" id="9163"/>
    <lineage>
        <taxon>Eukaryota</taxon>
        <taxon>Metazoa</taxon>
        <taxon>Chordata</taxon>
        <taxon>Craniata</taxon>
        <taxon>Vertebrata</taxon>
        <taxon>Euteleostomi</taxon>
        <taxon>Archelosauria</taxon>
        <taxon>Archosauria</taxon>
        <taxon>Dinosauria</taxon>
        <taxon>Saurischia</taxon>
        <taxon>Theropoda</taxon>
        <taxon>Coelurosauria</taxon>
        <taxon>Aves</taxon>
        <taxon>Neognathae</taxon>
        <taxon>Neoaves</taxon>
        <taxon>Telluraves</taxon>
        <taxon>Australaves</taxon>
        <taxon>Passeriformes</taxon>
        <taxon>Pittidae</taxon>
        <taxon>Pitta</taxon>
    </lineage>
</organism>
<protein>
    <submittedName>
        <fullName evidence="1">FCRL5 protein</fullName>
    </submittedName>
</protein>
<gene>
    <name evidence="1" type="primary">Fcrl5_0</name>
    <name evidence="1" type="ORF">PITSOR_R15699</name>
</gene>
<dbReference type="SUPFAM" id="SSF48726">
    <property type="entry name" value="Immunoglobulin"/>
    <property type="match status" value="1"/>
</dbReference>
<proteinExistence type="predicted"/>
<reference evidence="1" key="1">
    <citation type="submission" date="2019-10" db="EMBL/GenBank/DDBJ databases">
        <title>Bird 10,000 Genomes (B10K) Project - Family phase.</title>
        <authorList>
            <person name="Zhang G."/>
        </authorList>
    </citation>
    <scope>NUCLEOTIDE SEQUENCE</scope>
    <source>
        <strain evidence="1">B10K-DU-002-53</strain>
        <tissue evidence="1">Muscle</tissue>
    </source>
</reference>
<sequence length="82" mass="8996">SGWCPLSPAGAQTTQILLEPPWMPAVLWDRVILTCSGTPGNTIWYKDGQDWWQEGPDSFVVTQTGTYECERPGSGLSPTVQV</sequence>